<organism evidence="7 8">
    <name type="scientific">Cristinia sonorae</name>
    <dbReference type="NCBI Taxonomy" id="1940300"/>
    <lineage>
        <taxon>Eukaryota</taxon>
        <taxon>Fungi</taxon>
        <taxon>Dikarya</taxon>
        <taxon>Basidiomycota</taxon>
        <taxon>Agaricomycotina</taxon>
        <taxon>Agaricomycetes</taxon>
        <taxon>Agaricomycetidae</taxon>
        <taxon>Agaricales</taxon>
        <taxon>Pleurotineae</taxon>
        <taxon>Stephanosporaceae</taxon>
        <taxon>Cristinia</taxon>
    </lineage>
</organism>
<dbReference type="AlphaFoldDB" id="A0A8K0UVM3"/>
<dbReference type="Proteomes" id="UP000813824">
    <property type="component" value="Unassembled WGS sequence"/>
</dbReference>
<dbReference type="Pfam" id="PF00856">
    <property type="entry name" value="SET"/>
    <property type="match status" value="1"/>
</dbReference>
<evidence type="ECO:0000259" key="6">
    <source>
        <dbReference type="PROSITE" id="PS50865"/>
    </source>
</evidence>
<comment type="caution">
    <text evidence="7">The sequence shown here is derived from an EMBL/GenBank/DDBJ whole genome shotgun (WGS) entry which is preliminary data.</text>
</comment>
<name>A0A8K0UVM3_9AGAR</name>
<dbReference type="OrthoDB" id="5945798at2759"/>
<reference evidence="7" key="1">
    <citation type="journal article" date="2021" name="New Phytol.">
        <title>Evolutionary innovations through gain and loss of genes in the ectomycorrhizal Boletales.</title>
        <authorList>
            <person name="Wu G."/>
            <person name="Miyauchi S."/>
            <person name="Morin E."/>
            <person name="Kuo A."/>
            <person name="Drula E."/>
            <person name="Varga T."/>
            <person name="Kohler A."/>
            <person name="Feng B."/>
            <person name="Cao Y."/>
            <person name="Lipzen A."/>
            <person name="Daum C."/>
            <person name="Hundley H."/>
            <person name="Pangilinan J."/>
            <person name="Johnson J."/>
            <person name="Barry K."/>
            <person name="LaButti K."/>
            <person name="Ng V."/>
            <person name="Ahrendt S."/>
            <person name="Min B."/>
            <person name="Choi I.G."/>
            <person name="Park H."/>
            <person name="Plett J.M."/>
            <person name="Magnuson J."/>
            <person name="Spatafora J.W."/>
            <person name="Nagy L.G."/>
            <person name="Henrissat B."/>
            <person name="Grigoriev I.V."/>
            <person name="Yang Z.L."/>
            <person name="Xu J."/>
            <person name="Martin F.M."/>
        </authorList>
    </citation>
    <scope>NUCLEOTIDE SEQUENCE</scope>
    <source>
        <strain evidence="7">KKN 215</strain>
    </source>
</reference>
<evidence type="ECO:0000313" key="7">
    <source>
        <dbReference type="EMBL" id="KAH8104623.1"/>
    </source>
</evidence>
<dbReference type="PANTHER" id="PTHR12197:SF251">
    <property type="entry name" value="EG:BACR7C10.4 PROTEIN"/>
    <property type="match status" value="1"/>
</dbReference>
<dbReference type="EMBL" id="JAEVFJ010000005">
    <property type="protein sequence ID" value="KAH8104623.1"/>
    <property type="molecule type" value="Genomic_DNA"/>
</dbReference>
<dbReference type="CDD" id="cd20071">
    <property type="entry name" value="SET_SMYD"/>
    <property type="match status" value="1"/>
</dbReference>
<evidence type="ECO:0000256" key="4">
    <source>
        <dbReference type="PROSITE-ProRule" id="PRU00134"/>
    </source>
</evidence>
<gene>
    <name evidence="7" type="ORF">BXZ70DRAFT_599268</name>
</gene>
<dbReference type="SMART" id="SM00317">
    <property type="entry name" value="SET"/>
    <property type="match status" value="1"/>
</dbReference>
<dbReference type="PROSITE" id="PS50865">
    <property type="entry name" value="ZF_MYND_2"/>
    <property type="match status" value="1"/>
</dbReference>
<dbReference type="InterPro" id="IPR046341">
    <property type="entry name" value="SET_dom_sf"/>
</dbReference>
<keyword evidence="2 4" id="KW-0863">Zinc-finger</keyword>
<evidence type="ECO:0000256" key="3">
    <source>
        <dbReference type="ARBA" id="ARBA00022833"/>
    </source>
</evidence>
<dbReference type="SUPFAM" id="SSF82199">
    <property type="entry name" value="SET domain"/>
    <property type="match status" value="1"/>
</dbReference>
<dbReference type="GO" id="GO:0005634">
    <property type="term" value="C:nucleus"/>
    <property type="evidence" value="ECO:0007669"/>
    <property type="project" value="TreeGrafter"/>
</dbReference>
<accession>A0A8K0UVM3</accession>
<dbReference type="GO" id="GO:0008270">
    <property type="term" value="F:zinc ion binding"/>
    <property type="evidence" value="ECO:0007669"/>
    <property type="project" value="UniProtKB-KW"/>
</dbReference>
<proteinExistence type="predicted"/>
<dbReference type="PANTHER" id="PTHR12197">
    <property type="entry name" value="HISTONE-LYSINE N-METHYLTRANSFERASE SMYD"/>
    <property type="match status" value="1"/>
</dbReference>
<dbReference type="InterPro" id="IPR011990">
    <property type="entry name" value="TPR-like_helical_dom_sf"/>
</dbReference>
<evidence type="ECO:0000259" key="5">
    <source>
        <dbReference type="PROSITE" id="PS50280"/>
    </source>
</evidence>
<dbReference type="PROSITE" id="PS50280">
    <property type="entry name" value="SET"/>
    <property type="match status" value="1"/>
</dbReference>
<evidence type="ECO:0000313" key="8">
    <source>
        <dbReference type="Proteomes" id="UP000813824"/>
    </source>
</evidence>
<dbReference type="Gene3D" id="1.25.40.10">
    <property type="entry name" value="Tetratricopeptide repeat domain"/>
    <property type="match status" value="1"/>
</dbReference>
<dbReference type="SUPFAM" id="SSF144232">
    <property type="entry name" value="HIT/MYND zinc finger-like"/>
    <property type="match status" value="1"/>
</dbReference>
<feature type="domain" description="MYND-type" evidence="6">
    <location>
        <begin position="51"/>
        <end position="93"/>
    </location>
</feature>
<dbReference type="InterPro" id="IPR050869">
    <property type="entry name" value="H3K4_H4K5_MeTrfase"/>
</dbReference>
<dbReference type="InterPro" id="IPR002893">
    <property type="entry name" value="Znf_MYND"/>
</dbReference>
<evidence type="ECO:0000256" key="1">
    <source>
        <dbReference type="ARBA" id="ARBA00022723"/>
    </source>
</evidence>
<dbReference type="PROSITE" id="PS01360">
    <property type="entry name" value="ZF_MYND_1"/>
    <property type="match status" value="1"/>
</dbReference>
<keyword evidence="8" id="KW-1185">Reference proteome</keyword>
<dbReference type="Gene3D" id="2.170.270.10">
    <property type="entry name" value="SET domain"/>
    <property type="match status" value="1"/>
</dbReference>
<keyword evidence="1" id="KW-0479">Metal-binding</keyword>
<keyword evidence="3" id="KW-0862">Zinc</keyword>
<evidence type="ECO:0000256" key="2">
    <source>
        <dbReference type="ARBA" id="ARBA00022771"/>
    </source>
</evidence>
<dbReference type="Pfam" id="PF01753">
    <property type="entry name" value="zf-MYND"/>
    <property type="match status" value="1"/>
</dbReference>
<feature type="domain" description="SET" evidence="5">
    <location>
        <begin position="3"/>
        <end position="250"/>
    </location>
</feature>
<dbReference type="Gene3D" id="6.10.140.2220">
    <property type="match status" value="1"/>
</dbReference>
<protein>
    <submittedName>
        <fullName evidence="7">SET domain-containing protein</fullName>
    </submittedName>
</protein>
<sequence length="456" mass="50928">MDLSLRYVRLETHPTARSRARATCDIPAGRCVLAVEPLTTSLIPEEKGRRCDACHVIGSKFKQLLKCSRCASFWYCSPQCQERQWKEHHRKLCRSYNRFISHSNFQALAAAQRVDAILLAQVIPLVFPDDNFTWPPADPSPSVGTFIDLIAKDTGLPIDMLPPLNFGKKNVPRDIVSSLFSRFGNNNFLLHSHLTSYAHGVYPLSSRLFNHSCWPNCATRYIIKSGAPVMMEIVALRDITEGEEITIPYADPALPYDIRQTALQMNYGFTCTCALCTLQRDIGQFPPPPVNQEERSRLEYEICTFALPSTRPAGVPAASTPELLTKLPRTLYPLLNSTYLPDISEQFSKASHEGQYSTALSVGRTLLALYTVLYPPNFPQIGMHALELAKTAWNSVVTQDEGSSSPVDQPGTKKDARLYLIIARGILENFGPEGDEGGPLEEIRVLQELLDEAERT</sequence>
<dbReference type="InterPro" id="IPR001214">
    <property type="entry name" value="SET_dom"/>
</dbReference>